<proteinExistence type="predicted"/>
<evidence type="ECO:0000313" key="2">
    <source>
        <dbReference type="EMBL" id="GAM16695.1"/>
    </source>
</evidence>
<dbReference type="STRING" id="1321606.SAMD00020551_4925"/>
<keyword evidence="1" id="KW-1133">Transmembrane helix</keyword>
<keyword evidence="1" id="KW-0812">Transmembrane</keyword>
<dbReference type="AlphaFoldDB" id="A0A0A8X9Q0"/>
<dbReference type="Proteomes" id="UP000031014">
    <property type="component" value="Unassembled WGS sequence"/>
</dbReference>
<accession>A0A0A8X9Q0</accession>
<sequence>MLRFKVFRIIHIVMMGIITIPISIFMAAGAIGENFVDAYFVDPGFLVFILIWLVGAVLSFTKKGAKFGLIISALPPILFLGIITYTVISGFFI</sequence>
<feature type="transmembrane region" description="Helical" evidence="1">
    <location>
        <begin position="38"/>
        <end position="60"/>
    </location>
</feature>
<dbReference type="OrthoDB" id="2885922at2"/>
<keyword evidence="3" id="KW-1185">Reference proteome</keyword>
<comment type="caution">
    <text evidence="2">The sequence shown here is derived from an EMBL/GenBank/DDBJ whole genome shotgun (WGS) entry which is preliminary data.</text>
</comment>
<dbReference type="EMBL" id="BASE01000136">
    <property type="protein sequence ID" value="GAM16695.1"/>
    <property type="molecule type" value="Genomic_DNA"/>
</dbReference>
<evidence type="ECO:0000313" key="3">
    <source>
        <dbReference type="Proteomes" id="UP000031014"/>
    </source>
</evidence>
<reference evidence="2 3" key="1">
    <citation type="submission" date="2013-06" db="EMBL/GenBank/DDBJ databases">
        <title>Whole genome shotgun sequence of Bacillus selenatarsenatis SF-1.</title>
        <authorList>
            <person name="Kuroda M."/>
            <person name="Sei K."/>
            <person name="Yamashita M."/>
            <person name="Ike M."/>
        </authorList>
    </citation>
    <scope>NUCLEOTIDE SEQUENCE [LARGE SCALE GENOMIC DNA]</scope>
    <source>
        <strain evidence="2 3">SF-1</strain>
    </source>
</reference>
<keyword evidence="1" id="KW-0472">Membrane</keyword>
<dbReference type="RefSeq" id="WP_156972760.1">
    <property type="nucleotide sequence ID" value="NZ_BASE01000136.1"/>
</dbReference>
<evidence type="ECO:0000256" key="1">
    <source>
        <dbReference type="SAM" id="Phobius"/>
    </source>
</evidence>
<protein>
    <submittedName>
        <fullName evidence="2">Uncharacterized protein</fullName>
    </submittedName>
</protein>
<gene>
    <name evidence="2" type="ORF">SAMD00020551_4925</name>
</gene>
<organism evidence="2 3">
    <name type="scientific">Mesobacillus selenatarsenatis (strain DSM 18680 / JCM 14380 / FERM P-15431 / SF-1)</name>
    <dbReference type="NCBI Taxonomy" id="1321606"/>
    <lineage>
        <taxon>Bacteria</taxon>
        <taxon>Bacillati</taxon>
        <taxon>Bacillota</taxon>
        <taxon>Bacilli</taxon>
        <taxon>Bacillales</taxon>
        <taxon>Bacillaceae</taxon>
        <taxon>Mesobacillus</taxon>
    </lineage>
</organism>
<name>A0A0A8X9Q0_MESS1</name>
<feature type="transmembrane region" description="Helical" evidence="1">
    <location>
        <begin position="12"/>
        <end position="32"/>
    </location>
</feature>
<feature type="transmembrane region" description="Helical" evidence="1">
    <location>
        <begin position="67"/>
        <end position="88"/>
    </location>
</feature>